<dbReference type="PhylomeDB" id="B3S9L1"/>
<evidence type="ECO:0000256" key="5">
    <source>
        <dbReference type="ARBA" id="ARBA00023136"/>
    </source>
</evidence>
<comment type="subcellular location">
    <subcellularLocation>
        <location evidence="1">Membrane</location>
        <topology evidence="1">Multi-pass membrane protein</topology>
    </subcellularLocation>
</comment>
<sequence length="143" mass="16060">MAVFKWLLRTILAGAFILGGAVKLMPTIHEEAYQHMDKAFAQFFDFLPFERISYPTSHKQLLQVTGMTEVACGTFMFIGPAFLRALSSMILMGIISAVMYSMHSLKHPQEHFIPVGVLFGLLFLERMFSGGSDSSSAKKQKYQ</sequence>
<dbReference type="EMBL" id="DS985259">
    <property type="protein sequence ID" value="EDV20493.1"/>
    <property type="molecule type" value="Genomic_DNA"/>
</dbReference>
<evidence type="ECO:0000256" key="6">
    <source>
        <dbReference type="SAM" id="Phobius"/>
    </source>
</evidence>
<evidence type="ECO:0000256" key="3">
    <source>
        <dbReference type="ARBA" id="ARBA00022692"/>
    </source>
</evidence>
<dbReference type="OMA" id="PTIHEEA"/>
<name>B3S9L1_TRIAD</name>
<protein>
    <recommendedName>
        <fullName evidence="9">Transmembrane protein 35A</fullName>
    </recommendedName>
</protein>
<feature type="transmembrane region" description="Helical" evidence="6">
    <location>
        <begin position="112"/>
        <end position="129"/>
    </location>
</feature>
<feature type="transmembrane region" description="Helical" evidence="6">
    <location>
        <begin position="81"/>
        <end position="100"/>
    </location>
</feature>
<evidence type="ECO:0000256" key="2">
    <source>
        <dbReference type="ARBA" id="ARBA00006679"/>
    </source>
</evidence>
<evidence type="ECO:0000256" key="1">
    <source>
        <dbReference type="ARBA" id="ARBA00004141"/>
    </source>
</evidence>
<keyword evidence="3 6" id="KW-0812">Transmembrane</keyword>
<dbReference type="InterPro" id="IPR040399">
    <property type="entry name" value="TMEM35A/B"/>
</dbReference>
<evidence type="ECO:0008006" key="9">
    <source>
        <dbReference type="Google" id="ProtNLM"/>
    </source>
</evidence>
<organism evidence="7 8">
    <name type="scientific">Trichoplax adhaerens</name>
    <name type="common">Trichoplax reptans</name>
    <dbReference type="NCBI Taxonomy" id="10228"/>
    <lineage>
        <taxon>Eukaryota</taxon>
        <taxon>Metazoa</taxon>
        <taxon>Placozoa</taxon>
        <taxon>Uniplacotomia</taxon>
        <taxon>Trichoplacea</taxon>
        <taxon>Trichoplacidae</taxon>
        <taxon>Trichoplax</taxon>
    </lineage>
</organism>
<evidence type="ECO:0000313" key="7">
    <source>
        <dbReference type="EMBL" id="EDV20493.1"/>
    </source>
</evidence>
<feature type="transmembrane region" description="Helical" evidence="6">
    <location>
        <begin position="6"/>
        <end position="26"/>
    </location>
</feature>
<dbReference type="Proteomes" id="UP000009022">
    <property type="component" value="Unassembled WGS sequence"/>
</dbReference>
<evidence type="ECO:0000256" key="4">
    <source>
        <dbReference type="ARBA" id="ARBA00022989"/>
    </source>
</evidence>
<proteinExistence type="inferred from homology"/>
<accession>B3S9L1</accession>
<evidence type="ECO:0000313" key="8">
    <source>
        <dbReference type="Proteomes" id="UP000009022"/>
    </source>
</evidence>
<dbReference type="FunCoup" id="B3S9L1">
    <property type="interactions" value="35"/>
</dbReference>
<keyword evidence="5 6" id="KW-0472">Membrane</keyword>
<dbReference type="GO" id="GO:0016020">
    <property type="term" value="C:membrane"/>
    <property type="evidence" value="ECO:0007669"/>
    <property type="project" value="UniProtKB-SubCell"/>
</dbReference>
<dbReference type="InParanoid" id="B3S9L1"/>
<keyword evidence="4 6" id="KW-1133">Transmembrane helix</keyword>
<gene>
    <name evidence="7" type="ORF">TRIADDRAFT_60946</name>
</gene>
<dbReference type="AlphaFoldDB" id="B3S9L1"/>
<dbReference type="HOGENOM" id="CLU_1808694_0_0_1"/>
<dbReference type="CTD" id="6758194"/>
<keyword evidence="8" id="KW-1185">Reference proteome</keyword>
<dbReference type="GeneID" id="6758194"/>
<reference evidence="7 8" key="1">
    <citation type="journal article" date="2008" name="Nature">
        <title>The Trichoplax genome and the nature of placozoans.</title>
        <authorList>
            <person name="Srivastava M."/>
            <person name="Begovic E."/>
            <person name="Chapman J."/>
            <person name="Putnam N.H."/>
            <person name="Hellsten U."/>
            <person name="Kawashima T."/>
            <person name="Kuo A."/>
            <person name="Mitros T."/>
            <person name="Salamov A."/>
            <person name="Carpenter M.L."/>
            <person name="Signorovitch A.Y."/>
            <person name="Moreno M.A."/>
            <person name="Kamm K."/>
            <person name="Grimwood J."/>
            <person name="Schmutz J."/>
            <person name="Shapiro H."/>
            <person name="Grigoriev I.V."/>
            <person name="Buss L.W."/>
            <person name="Schierwater B."/>
            <person name="Dellaporta S.L."/>
            <person name="Rokhsar D.S."/>
        </authorList>
    </citation>
    <scope>NUCLEOTIDE SEQUENCE [LARGE SCALE GENOMIC DNA]</scope>
    <source>
        <strain evidence="7 8">Grell-BS-1999</strain>
    </source>
</reference>
<comment type="similarity">
    <text evidence="2">Belongs to the DoxX family.</text>
</comment>
<dbReference type="PANTHER" id="PTHR13163:SF2">
    <property type="entry name" value="TRANSMEMBRANE PROTEIN 35B"/>
    <property type="match status" value="1"/>
</dbReference>
<dbReference type="KEGG" id="tad:TRIADDRAFT_60946"/>
<dbReference type="PANTHER" id="PTHR13163">
    <property type="entry name" value="SPINAL CORD EXPRESSION PROTEIN 4"/>
    <property type="match status" value="1"/>
</dbReference>
<dbReference type="RefSeq" id="XP_002116919.1">
    <property type="nucleotide sequence ID" value="XM_002116883.1"/>
</dbReference>